<dbReference type="KEGG" id="lins:G7067_01425"/>
<evidence type="ECO:0000256" key="2">
    <source>
        <dbReference type="ARBA" id="ARBA00023002"/>
    </source>
</evidence>
<dbReference type="GO" id="GO:0016491">
    <property type="term" value="F:oxidoreductase activity"/>
    <property type="evidence" value="ECO:0007669"/>
    <property type="project" value="UniProtKB-KW"/>
</dbReference>
<dbReference type="InterPro" id="IPR002347">
    <property type="entry name" value="SDR_fam"/>
</dbReference>
<dbReference type="InterPro" id="IPR036291">
    <property type="entry name" value="NAD(P)-bd_dom_sf"/>
</dbReference>
<dbReference type="Gene3D" id="3.40.50.720">
    <property type="entry name" value="NAD(P)-binding Rossmann-like Domain"/>
    <property type="match status" value="1"/>
</dbReference>
<dbReference type="Pfam" id="PF00106">
    <property type="entry name" value="adh_short"/>
    <property type="match status" value="1"/>
</dbReference>
<reference evidence="4 5" key="1">
    <citation type="submission" date="2020-03" db="EMBL/GenBank/DDBJ databases">
        <title>Leucobacter sp. nov., isolated from beetles.</title>
        <authorList>
            <person name="Hyun D.-W."/>
            <person name="Bae J.-W."/>
        </authorList>
    </citation>
    <scope>NUCLEOTIDE SEQUENCE [LARGE SCALE GENOMIC DNA]</scope>
    <source>
        <strain evidence="4 5">HDW9B</strain>
    </source>
</reference>
<feature type="region of interest" description="Disordered" evidence="3">
    <location>
        <begin position="1"/>
        <end position="24"/>
    </location>
</feature>
<dbReference type="Proteomes" id="UP000501387">
    <property type="component" value="Chromosome"/>
</dbReference>
<keyword evidence="5" id="KW-1185">Reference proteome</keyword>
<accession>A0A6G8FH62</accession>
<comment type="similarity">
    <text evidence="1">Belongs to the short-chain dehydrogenases/reductases (SDR) family.</text>
</comment>
<name>A0A6G8FH62_9MICO</name>
<evidence type="ECO:0000256" key="3">
    <source>
        <dbReference type="SAM" id="MobiDB-lite"/>
    </source>
</evidence>
<keyword evidence="2" id="KW-0560">Oxidoreductase</keyword>
<sequence length="131" mass="14144">MWAQRAPLATSQRGAEHERLESKSSFRHWRGSGIGRQVSLRLAREGSKVGVVDLREEAAQAVVDEIHAAGGEAVAILADVTSASQVEAGVEKLVATFGRCTIWSTARALHWARAASSSAVNRPGIRPWRSM</sequence>
<dbReference type="AlphaFoldDB" id="A0A6G8FH62"/>
<evidence type="ECO:0000256" key="1">
    <source>
        <dbReference type="ARBA" id="ARBA00006484"/>
    </source>
</evidence>
<dbReference type="PANTHER" id="PTHR43669">
    <property type="entry name" value="5-KETO-D-GLUCONATE 5-REDUCTASE"/>
    <property type="match status" value="1"/>
</dbReference>
<evidence type="ECO:0000313" key="4">
    <source>
        <dbReference type="EMBL" id="QIM15372.1"/>
    </source>
</evidence>
<dbReference type="EMBL" id="CP049934">
    <property type="protein sequence ID" value="QIM15372.1"/>
    <property type="molecule type" value="Genomic_DNA"/>
</dbReference>
<dbReference type="PANTHER" id="PTHR43669:SF14">
    <property type="entry name" value="OXIDOREDUCTASE"/>
    <property type="match status" value="1"/>
</dbReference>
<gene>
    <name evidence="4" type="ORF">G7067_01425</name>
</gene>
<evidence type="ECO:0000313" key="5">
    <source>
        <dbReference type="Proteomes" id="UP000501387"/>
    </source>
</evidence>
<proteinExistence type="inferred from homology"/>
<protein>
    <submittedName>
        <fullName evidence="4">SDR family NAD(P)-dependent oxidoreductase</fullName>
    </submittedName>
</protein>
<organism evidence="4 5">
    <name type="scientific">Leucobacter insecticola</name>
    <dbReference type="NCBI Taxonomy" id="2714934"/>
    <lineage>
        <taxon>Bacteria</taxon>
        <taxon>Bacillati</taxon>
        <taxon>Actinomycetota</taxon>
        <taxon>Actinomycetes</taxon>
        <taxon>Micrococcales</taxon>
        <taxon>Microbacteriaceae</taxon>
        <taxon>Leucobacter</taxon>
    </lineage>
</organism>
<feature type="compositionally biased region" description="Basic and acidic residues" evidence="3">
    <location>
        <begin position="14"/>
        <end position="24"/>
    </location>
</feature>
<dbReference type="SUPFAM" id="SSF51735">
    <property type="entry name" value="NAD(P)-binding Rossmann-fold domains"/>
    <property type="match status" value="1"/>
</dbReference>